<dbReference type="PRINTS" id="PR00702">
    <property type="entry name" value="ACRIFLAVINRP"/>
</dbReference>
<keyword evidence="1" id="KW-0812">Transmembrane</keyword>
<dbReference type="InterPro" id="IPR027463">
    <property type="entry name" value="AcrB_DN_DC_subdom"/>
</dbReference>
<feature type="transmembrane region" description="Helical" evidence="1">
    <location>
        <begin position="463"/>
        <end position="481"/>
    </location>
</feature>
<feature type="transmembrane region" description="Helical" evidence="1">
    <location>
        <begin position="360"/>
        <end position="381"/>
    </location>
</feature>
<feature type="transmembrane region" description="Helical" evidence="1">
    <location>
        <begin position="387"/>
        <end position="411"/>
    </location>
</feature>
<accession>A0ABY3PN50</accession>
<organism evidence="2 3">
    <name type="scientific">Gloeobacter morelensis MG652769</name>
    <dbReference type="NCBI Taxonomy" id="2781736"/>
    <lineage>
        <taxon>Bacteria</taxon>
        <taxon>Bacillati</taxon>
        <taxon>Cyanobacteriota</taxon>
        <taxon>Cyanophyceae</taxon>
        <taxon>Gloeobacterales</taxon>
        <taxon>Gloeobacteraceae</taxon>
        <taxon>Gloeobacter</taxon>
        <taxon>Gloeobacter morelensis</taxon>
    </lineage>
</organism>
<keyword evidence="1" id="KW-0472">Membrane</keyword>
<dbReference type="Pfam" id="PF00873">
    <property type="entry name" value="ACR_tran"/>
    <property type="match status" value="1"/>
</dbReference>
<evidence type="ECO:0000313" key="3">
    <source>
        <dbReference type="Proteomes" id="UP001054846"/>
    </source>
</evidence>
<dbReference type="EMBL" id="CP063845">
    <property type="protein sequence ID" value="UFP95128.1"/>
    <property type="molecule type" value="Genomic_DNA"/>
</dbReference>
<dbReference type="PANTHER" id="PTHR32063">
    <property type="match status" value="1"/>
</dbReference>
<dbReference type="SUPFAM" id="SSF82714">
    <property type="entry name" value="Multidrug efflux transporter AcrB TolC docking domain, DN and DC subdomains"/>
    <property type="match status" value="2"/>
</dbReference>
<reference evidence="2 3" key="1">
    <citation type="journal article" date="2021" name="Genome Biol. Evol.">
        <title>Complete Genome Sequencing of a Novel Gloeobacter Species from a Waterfall Cave in Mexico.</title>
        <authorList>
            <person name="Saw J.H."/>
            <person name="Cardona T."/>
            <person name="Montejano G."/>
        </authorList>
    </citation>
    <scope>NUCLEOTIDE SEQUENCE [LARGE SCALE GENOMIC DNA]</scope>
    <source>
        <strain evidence="2">MG652769</strain>
    </source>
</reference>
<feature type="transmembrane region" description="Helical" evidence="1">
    <location>
        <begin position="883"/>
        <end position="903"/>
    </location>
</feature>
<dbReference type="Gene3D" id="3.30.70.1430">
    <property type="entry name" value="Multidrug efflux transporter AcrB pore domain"/>
    <property type="match status" value="2"/>
</dbReference>
<feature type="transmembrane region" description="Helical" evidence="1">
    <location>
        <begin position="12"/>
        <end position="32"/>
    </location>
</feature>
<dbReference type="Proteomes" id="UP001054846">
    <property type="component" value="Chromosome"/>
</dbReference>
<protein>
    <submittedName>
        <fullName evidence="2">Multidrug efflux RND transporter permease subunit</fullName>
    </submittedName>
</protein>
<dbReference type="Gene3D" id="3.30.70.1440">
    <property type="entry name" value="Multidrug efflux transporter AcrB pore domain"/>
    <property type="match status" value="1"/>
</dbReference>
<dbReference type="SUPFAM" id="SSF82693">
    <property type="entry name" value="Multidrug efflux transporter AcrB pore domain, PN1, PN2, PC1 and PC2 subdomains"/>
    <property type="match status" value="3"/>
</dbReference>
<dbReference type="SUPFAM" id="SSF82866">
    <property type="entry name" value="Multidrug efflux transporter AcrB transmembrane domain"/>
    <property type="match status" value="2"/>
</dbReference>
<feature type="transmembrane region" description="Helical" evidence="1">
    <location>
        <begin position="530"/>
        <end position="547"/>
    </location>
</feature>
<feature type="transmembrane region" description="Helical" evidence="1">
    <location>
        <begin position="909"/>
        <end position="934"/>
    </location>
</feature>
<feature type="transmembrane region" description="Helical" evidence="1">
    <location>
        <begin position="334"/>
        <end position="353"/>
    </location>
</feature>
<dbReference type="Gene3D" id="3.30.70.1320">
    <property type="entry name" value="Multidrug efflux transporter AcrB pore domain like"/>
    <property type="match status" value="1"/>
</dbReference>
<dbReference type="NCBIfam" id="NF033617">
    <property type="entry name" value="RND_permease_2"/>
    <property type="match status" value="1"/>
</dbReference>
<keyword evidence="3" id="KW-1185">Reference proteome</keyword>
<dbReference type="Gene3D" id="1.20.1640.10">
    <property type="entry name" value="Multidrug efflux transporter AcrB transmembrane domain"/>
    <property type="match status" value="2"/>
</dbReference>
<keyword evidence="1" id="KW-1133">Transmembrane helix</keyword>
<proteinExistence type="predicted"/>
<feature type="transmembrane region" description="Helical" evidence="1">
    <location>
        <begin position="959"/>
        <end position="981"/>
    </location>
</feature>
<feature type="transmembrane region" description="Helical" evidence="1">
    <location>
        <begin position="857"/>
        <end position="876"/>
    </location>
</feature>
<dbReference type="InterPro" id="IPR001036">
    <property type="entry name" value="Acrflvin-R"/>
</dbReference>
<evidence type="ECO:0000313" key="2">
    <source>
        <dbReference type="EMBL" id="UFP95128.1"/>
    </source>
</evidence>
<dbReference type="RefSeq" id="WP_230842309.1">
    <property type="nucleotide sequence ID" value="NZ_CP063845.1"/>
</dbReference>
<dbReference type="Gene3D" id="3.30.2090.10">
    <property type="entry name" value="Multidrug efflux transporter AcrB TolC docking domain, DN and DC subdomains"/>
    <property type="match status" value="2"/>
</dbReference>
<dbReference type="PANTHER" id="PTHR32063:SF21">
    <property type="entry name" value="MULTIDRUG RESISTANCE PROTEIN MDTB"/>
    <property type="match status" value="1"/>
</dbReference>
<sequence length="1041" mass="112220">MNFSAVFIRRPVATTLVMLGVLFFGLIAYRLLPVNDLPNVDFPTIQVSAGLPGASPETMAAAVATPLERQLSAIPGLDSMSSSSSLGSTQITLQFDLERDIDAAAQDVQTAIATAASQLPPGLPTPPSYRKVNPAEQPIMILSLNSPTLPLSRVDEYAQTLIAQRISMVSGVAQVLVFGAQKYAVRVQVDPNALAARGIGLDEVESAIRTGNTNLPTGYVDGKYRAFTIESDGQLLNAAAFRPLVVAYRNGSPVRLEQLGKVIDSVENDKVAGWYNGTRSITLGVQRQPGVNTIAVVDAIEALLPTFRSQIPGAVNLDIVFDRSESIRHSVEDVQFTLVLAIGLVVLVIFLFLRNLSATIIPSLAVPLSLVATFAVMYLLGFSLNNLSLMALTLSVGFVVDDAIVVLENIVRRQEMGESPMEAAFTGSREITFTIISMTLSLVAVFLPVLFMGGILGRLFNEFAITIATAILVSGFVSLTLTPMLCSRFLRAESVHPSSRSRLYQISEGAFDALTRAYDRSLQWVLRHRVLTMLASTAVLAATVYLFNAIPKGFIPSEDNGQIIVTTEAAQGISFADMARKQQQVVAVLRQDPAIDGTNASVGSGGPAGASNAGRVFVRLKPRSERDSAQDVIQRLRPKLAQVTGIRVFMQQPPAIRIGGQQSKSLYQYTLQSTDTAELYRYTPMLEAKLREVPQLQDVTSDVQLKNPQINLMIDRDKASSLGITAEQIERTLSNAYSSRQISLIYAPTNQYRVILSVDPQYQQDPEALSLLYVRSTGGRLVPLSALAKLTPGVGPLSVNHLGQFTATTISFNLKPGVALSEASAIIERLAAETLPDTIATSFQGNAEAFQSSTQNLGLLLAVAILVIYLVLGILYESFIHPLTILSGLPSAGFGALLTLMLFGFDLDVYGFVGLLLLVGIVKKNAIIMIDFALEAQRKDGKRPEDAIYAAALVRFRPIMMTTVSAIAGAIPIAIGFGAGAETRQPLGLAVVGGLLFSQWLTLYITPVIYLYLDRLQERFSWGKNVRPAPAGPVPDGQFAE</sequence>
<feature type="transmembrane region" description="Helical" evidence="1">
    <location>
        <begin position="987"/>
        <end position="1013"/>
    </location>
</feature>
<name>A0ABY3PN50_9CYAN</name>
<gene>
    <name evidence="2" type="ORF">ISF26_02420</name>
</gene>
<feature type="transmembrane region" description="Helical" evidence="1">
    <location>
        <begin position="431"/>
        <end position="451"/>
    </location>
</feature>
<evidence type="ECO:0000256" key="1">
    <source>
        <dbReference type="SAM" id="Phobius"/>
    </source>
</evidence>